<feature type="compositionally biased region" description="Polar residues" evidence="3">
    <location>
        <begin position="1"/>
        <end position="15"/>
    </location>
</feature>
<organism evidence="6 7">
    <name type="scientific">Funneliformis geosporum</name>
    <dbReference type="NCBI Taxonomy" id="1117311"/>
    <lineage>
        <taxon>Eukaryota</taxon>
        <taxon>Fungi</taxon>
        <taxon>Fungi incertae sedis</taxon>
        <taxon>Mucoromycota</taxon>
        <taxon>Glomeromycotina</taxon>
        <taxon>Glomeromycetes</taxon>
        <taxon>Glomerales</taxon>
        <taxon>Glomeraceae</taxon>
        <taxon>Funneliformis</taxon>
    </lineage>
</organism>
<evidence type="ECO:0000259" key="5">
    <source>
        <dbReference type="PROSITE" id="PS50212"/>
    </source>
</evidence>
<dbReference type="Pfam" id="PF00618">
    <property type="entry name" value="RasGEF_N"/>
    <property type="match status" value="1"/>
</dbReference>
<dbReference type="PANTHER" id="PTHR23113">
    <property type="entry name" value="GUANINE NUCLEOTIDE EXCHANGE FACTOR"/>
    <property type="match status" value="1"/>
</dbReference>
<sequence>MWQRILNTSSTSTLVSKHPESNNKLESSKPMLKKAISMDSLHKKPVYFKKRNGSLDTNVLSQNYWLTNEKKSSTSDHSTSSQDETYVVALIGKPSVGKSTIVRTGLNNLAPITNVGTETNILHVPTLITEIDVDDHAYPVEVLEVQENVFDMKAPPVRWPIELPEIDGILVCYDVTSRASISNIEWLLNAFKEFQIPTILVACKADCESSKRQVETSFGSNLGDLFNVGFIELDTRSDAGIQKIHNVFSMLLRLSIRHRGFSRQSHVKGADSSSDSLFLYSVSSDAESEKASLSHRRTSSDLSHESRGRRKFSNLSAVRFMGNRYGNRFGTAKVNSRKSRSPLNRLSSDDEAITPPQTPPTHSILSQVSLPPVPVSPSKHHHPERNSHRRSILPSSNLLQVVEVEEEKDVVSVRSANSRISTASYDSTLSSISGRSENSLNMESFFINDILEKGPNKCTGNRTDGMTIDELIHRLTVGGQYGTHDDPFTITFFVIYRTFMRPRDVLVKLIQRFYECEKDIRDNRNKTHEKICNLLFTWITHHPNDMIHPHTRKMLRQFFGKISTCSHLSYYAVYLDPLVNGTIPGDDPDSIWGFSDVDDDEIAREGEENRNGDSNKPSSKKDSGFGSLFNDNPDDYQTELTAASLAYPYRPSLSKHRKASLIIVNNGSAGRPICQLPFEEFPEKTIANELTYQEFQLFKKITARDLLRHIWSPQGSPQRENGRVAQSIKHFNFISNWVSTIILSQDKLKNRASMLKKFMKVAVIVRESNNYNTLMAIIAAINSAPISRLRRTREIIKGKSTYKKFHNLEVLMSTDKSFGNYRMALKAPSRGNDEQLGIPYLGIHLQDLLSIGEGNRNFQEDGRVHWNKFSLMGCVINMIRKFQKKSYDIKNNKFIEKFIADTLVMSDDDLYNRSLDLEPRIQRSSSTSRVRRK</sequence>
<dbReference type="InterPro" id="IPR036964">
    <property type="entry name" value="RASGEF_cat_dom_sf"/>
</dbReference>
<feature type="region of interest" description="Disordered" evidence="3">
    <location>
        <begin position="1"/>
        <end position="29"/>
    </location>
</feature>
<dbReference type="Pfam" id="PF00071">
    <property type="entry name" value="Ras"/>
    <property type="match status" value="1"/>
</dbReference>
<dbReference type="Proteomes" id="UP001153678">
    <property type="component" value="Unassembled WGS sequence"/>
</dbReference>
<gene>
    <name evidence="6" type="ORF">FWILDA_LOCUS7309</name>
</gene>
<dbReference type="PANTHER" id="PTHR23113:SF348">
    <property type="entry name" value="GUANYL-NUCLEOTIDE EXCHANGE FACTOR RASGEF, PUTATIVE (AFU_ORTHOLOGUE AFUA_1G04700)-RELATED"/>
    <property type="match status" value="1"/>
</dbReference>
<dbReference type="GO" id="GO:0005085">
    <property type="term" value="F:guanyl-nucleotide exchange factor activity"/>
    <property type="evidence" value="ECO:0007669"/>
    <property type="project" value="UniProtKB-KW"/>
</dbReference>
<dbReference type="GO" id="GO:0007265">
    <property type="term" value="P:Ras protein signal transduction"/>
    <property type="evidence" value="ECO:0007669"/>
    <property type="project" value="TreeGrafter"/>
</dbReference>
<dbReference type="CDD" id="cd06224">
    <property type="entry name" value="REM"/>
    <property type="match status" value="1"/>
</dbReference>
<feature type="region of interest" description="Disordered" evidence="3">
    <location>
        <begin position="606"/>
        <end position="628"/>
    </location>
</feature>
<evidence type="ECO:0000259" key="4">
    <source>
        <dbReference type="PROSITE" id="PS50009"/>
    </source>
</evidence>
<evidence type="ECO:0000256" key="3">
    <source>
        <dbReference type="SAM" id="MobiDB-lite"/>
    </source>
</evidence>
<accession>A0A9W4WP59</accession>
<dbReference type="InterPro" id="IPR000651">
    <property type="entry name" value="Ras-like_Gua-exchang_fac_N"/>
</dbReference>
<keyword evidence="1 2" id="KW-0344">Guanine-nucleotide releasing factor</keyword>
<feature type="domain" description="Ras-GEF" evidence="4">
    <location>
        <begin position="682"/>
        <end position="920"/>
    </location>
</feature>
<feature type="compositionally biased region" description="Basic and acidic residues" evidence="3">
    <location>
        <begin position="606"/>
        <end position="623"/>
    </location>
</feature>
<dbReference type="SMART" id="SM00147">
    <property type="entry name" value="RasGEF"/>
    <property type="match status" value="1"/>
</dbReference>
<reference evidence="6" key="1">
    <citation type="submission" date="2022-08" db="EMBL/GenBank/DDBJ databases">
        <authorList>
            <person name="Kallberg Y."/>
            <person name="Tangrot J."/>
            <person name="Rosling A."/>
        </authorList>
    </citation>
    <scope>NUCLEOTIDE SEQUENCE</scope>
    <source>
        <strain evidence="6">Wild A</strain>
    </source>
</reference>
<name>A0A9W4WP59_9GLOM</name>
<dbReference type="CDD" id="cd00155">
    <property type="entry name" value="RasGEF"/>
    <property type="match status" value="1"/>
</dbReference>
<dbReference type="PROSITE" id="PS51419">
    <property type="entry name" value="RAB"/>
    <property type="match status" value="1"/>
</dbReference>
<dbReference type="PROSITE" id="PS50009">
    <property type="entry name" value="RASGEF_CAT"/>
    <property type="match status" value="1"/>
</dbReference>
<comment type="caution">
    <text evidence="6">The sequence shown here is derived from an EMBL/GenBank/DDBJ whole genome shotgun (WGS) entry which is preliminary data.</text>
</comment>
<evidence type="ECO:0000256" key="2">
    <source>
        <dbReference type="PROSITE-ProRule" id="PRU00168"/>
    </source>
</evidence>
<dbReference type="SMART" id="SM00173">
    <property type="entry name" value="RAS"/>
    <property type="match status" value="1"/>
</dbReference>
<dbReference type="InterPro" id="IPR008937">
    <property type="entry name" value="Ras-like_GEF"/>
</dbReference>
<dbReference type="SUPFAM" id="SSF48366">
    <property type="entry name" value="Ras GEF"/>
    <property type="match status" value="1"/>
</dbReference>
<dbReference type="InterPro" id="IPR001806">
    <property type="entry name" value="Small_GTPase"/>
</dbReference>
<dbReference type="Gene3D" id="3.40.50.300">
    <property type="entry name" value="P-loop containing nucleotide triphosphate hydrolases"/>
    <property type="match status" value="1"/>
</dbReference>
<dbReference type="AlphaFoldDB" id="A0A9W4WP59"/>
<dbReference type="GO" id="GO:0005886">
    <property type="term" value="C:plasma membrane"/>
    <property type="evidence" value="ECO:0007669"/>
    <property type="project" value="TreeGrafter"/>
</dbReference>
<dbReference type="PROSITE" id="PS50212">
    <property type="entry name" value="RASGEF_NTER"/>
    <property type="match status" value="1"/>
</dbReference>
<evidence type="ECO:0000313" key="7">
    <source>
        <dbReference type="Proteomes" id="UP001153678"/>
    </source>
</evidence>
<feature type="region of interest" description="Disordered" evidence="3">
    <location>
        <begin position="329"/>
        <end position="394"/>
    </location>
</feature>
<feature type="compositionally biased region" description="Basic and acidic residues" evidence="3">
    <location>
        <begin position="17"/>
        <end position="27"/>
    </location>
</feature>
<dbReference type="InterPro" id="IPR027417">
    <property type="entry name" value="P-loop_NTPase"/>
</dbReference>
<proteinExistence type="predicted"/>
<dbReference type="Gene3D" id="1.20.870.10">
    <property type="entry name" value="Son of sevenless (SoS) protein Chain: S domain 1"/>
    <property type="match status" value="1"/>
</dbReference>
<feature type="region of interest" description="Disordered" evidence="3">
    <location>
        <begin position="289"/>
        <end position="308"/>
    </location>
</feature>
<dbReference type="InterPro" id="IPR001895">
    <property type="entry name" value="RASGEF_cat_dom"/>
</dbReference>
<dbReference type="EMBL" id="CAMKVN010001422">
    <property type="protein sequence ID" value="CAI2175876.1"/>
    <property type="molecule type" value="Genomic_DNA"/>
</dbReference>
<dbReference type="SUPFAM" id="SSF52540">
    <property type="entry name" value="P-loop containing nucleoside triphosphate hydrolases"/>
    <property type="match status" value="1"/>
</dbReference>
<feature type="compositionally biased region" description="Basic residues" evidence="3">
    <location>
        <begin position="378"/>
        <end position="391"/>
    </location>
</feature>
<feature type="compositionally biased region" description="Basic and acidic residues" evidence="3">
    <location>
        <begin position="289"/>
        <end position="306"/>
    </location>
</feature>
<dbReference type="OrthoDB" id="546434at2759"/>
<evidence type="ECO:0000313" key="6">
    <source>
        <dbReference type="EMBL" id="CAI2175876.1"/>
    </source>
</evidence>
<dbReference type="InterPro" id="IPR023578">
    <property type="entry name" value="Ras_GEF_dom_sf"/>
</dbReference>
<dbReference type="Gene3D" id="1.10.840.10">
    <property type="entry name" value="Ras guanine-nucleotide exchange factors catalytic domain"/>
    <property type="match status" value="1"/>
</dbReference>
<protein>
    <submittedName>
        <fullName evidence="6">14988_t:CDS:1</fullName>
    </submittedName>
</protein>
<dbReference type="Pfam" id="PF00617">
    <property type="entry name" value="RasGEF"/>
    <property type="match status" value="1"/>
</dbReference>
<dbReference type="GO" id="GO:0005525">
    <property type="term" value="F:GTP binding"/>
    <property type="evidence" value="ECO:0007669"/>
    <property type="project" value="InterPro"/>
</dbReference>
<evidence type="ECO:0000256" key="1">
    <source>
        <dbReference type="ARBA" id="ARBA00022658"/>
    </source>
</evidence>
<dbReference type="GO" id="GO:0003924">
    <property type="term" value="F:GTPase activity"/>
    <property type="evidence" value="ECO:0007669"/>
    <property type="project" value="InterPro"/>
</dbReference>
<feature type="domain" description="N-terminal Ras-GEF" evidence="5">
    <location>
        <begin position="459"/>
        <end position="583"/>
    </location>
</feature>
<dbReference type="SMART" id="SM00229">
    <property type="entry name" value="RasGEFN"/>
    <property type="match status" value="1"/>
</dbReference>
<keyword evidence="7" id="KW-1185">Reference proteome</keyword>